<evidence type="ECO:0000313" key="2">
    <source>
        <dbReference type="Proteomes" id="UP001500791"/>
    </source>
</evidence>
<name>A0ABN0YIS1_9CAUL</name>
<evidence type="ECO:0000313" key="1">
    <source>
        <dbReference type="EMBL" id="GAA0396270.1"/>
    </source>
</evidence>
<sequence length="86" mass="9638">MIVRLTKPVRPTVPACINEARNRHNCRPAVINAYNGQLEQYGRDFDRYVGDMNGYVEALNRYMDQASQYAVCERDAAGVVTGIITG</sequence>
<gene>
    <name evidence="1" type="ORF">GCM10009093_23590</name>
</gene>
<protein>
    <recommendedName>
        <fullName evidence="3">DUF1311 domain-containing protein</fullName>
    </recommendedName>
</protein>
<proteinExistence type="predicted"/>
<accession>A0ABN0YIS1</accession>
<keyword evidence="2" id="KW-1185">Reference proteome</keyword>
<dbReference type="EMBL" id="BAAAEJ010000008">
    <property type="protein sequence ID" value="GAA0396270.1"/>
    <property type="molecule type" value="Genomic_DNA"/>
</dbReference>
<evidence type="ECO:0008006" key="3">
    <source>
        <dbReference type="Google" id="ProtNLM"/>
    </source>
</evidence>
<reference evidence="1 2" key="1">
    <citation type="journal article" date="2019" name="Int. J. Syst. Evol. Microbiol.">
        <title>The Global Catalogue of Microorganisms (GCM) 10K type strain sequencing project: providing services to taxonomists for standard genome sequencing and annotation.</title>
        <authorList>
            <consortium name="The Broad Institute Genomics Platform"/>
            <consortium name="The Broad Institute Genome Sequencing Center for Infectious Disease"/>
            <person name="Wu L."/>
            <person name="Ma J."/>
        </authorList>
    </citation>
    <scope>NUCLEOTIDE SEQUENCE [LARGE SCALE GENOMIC DNA]</scope>
    <source>
        <strain evidence="1 2">JCM 13476</strain>
    </source>
</reference>
<organism evidence="1 2">
    <name type="scientific">Brevundimonas terrae</name>
    <dbReference type="NCBI Taxonomy" id="363631"/>
    <lineage>
        <taxon>Bacteria</taxon>
        <taxon>Pseudomonadati</taxon>
        <taxon>Pseudomonadota</taxon>
        <taxon>Alphaproteobacteria</taxon>
        <taxon>Caulobacterales</taxon>
        <taxon>Caulobacteraceae</taxon>
        <taxon>Brevundimonas</taxon>
    </lineage>
</organism>
<comment type="caution">
    <text evidence="1">The sequence shown here is derived from an EMBL/GenBank/DDBJ whole genome shotgun (WGS) entry which is preliminary data.</text>
</comment>
<dbReference type="Proteomes" id="UP001500791">
    <property type="component" value="Unassembled WGS sequence"/>
</dbReference>